<protein>
    <submittedName>
        <fullName evidence="6">BdhA_1 protein</fullName>
    </submittedName>
    <submittedName>
        <fullName evidence="5">BdhA_2 protein</fullName>
        <ecNumber evidence="5 6">1.1.1.-</ecNumber>
    </submittedName>
    <submittedName>
        <fullName evidence="4">NADH-dependent butanol dehydrogenase A</fullName>
    </submittedName>
</protein>
<dbReference type="STRING" id="137591.AO080_03515"/>
<evidence type="ECO:0000259" key="3">
    <source>
        <dbReference type="Pfam" id="PF25137"/>
    </source>
</evidence>
<dbReference type="Pfam" id="PF25137">
    <property type="entry name" value="ADH_Fe_C"/>
    <property type="match status" value="1"/>
</dbReference>
<evidence type="ECO:0000256" key="1">
    <source>
        <dbReference type="ARBA" id="ARBA00023002"/>
    </source>
</evidence>
<reference evidence="4 9" key="2">
    <citation type="submission" date="2017-04" db="EMBL/GenBank/DDBJ databases">
        <title>Weissella cibaria strain m2 complete genome.</title>
        <authorList>
            <person name="Pan Q."/>
            <person name="Tan M."/>
            <person name="Yao F."/>
            <person name="Su S."/>
        </authorList>
    </citation>
    <scope>NUCLEOTIDE SEQUENCE [LARGE SCALE GENOMIC DNA]</scope>
    <source>
        <strain evidence="4 9">M2</strain>
    </source>
</reference>
<dbReference type="FunFam" id="3.40.50.1970:FF:000003">
    <property type="entry name" value="Alcohol dehydrogenase, iron-containing"/>
    <property type="match status" value="1"/>
</dbReference>
<dbReference type="GO" id="GO:0046872">
    <property type="term" value="F:metal ion binding"/>
    <property type="evidence" value="ECO:0007669"/>
    <property type="project" value="InterPro"/>
</dbReference>
<name>A0A0D1LVK4_9LACO</name>
<dbReference type="PANTHER" id="PTHR43633">
    <property type="entry name" value="ALCOHOL DEHYDROGENASE YQHD"/>
    <property type="match status" value="1"/>
</dbReference>
<dbReference type="PANTHER" id="PTHR43633:SF1">
    <property type="entry name" value="ALCOHOL DEHYDROGENASE YQHD"/>
    <property type="match status" value="1"/>
</dbReference>
<dbReference type="PATRIC" id="fig|137591.24.peg.514"/>
<evidence type="ECO:0000313" key="6">
    <source>
        <dbReference type="EMBL" id="KIU25392.1"/>
    </source>
</evidence>
<accession>A0A0D1LVK4</accession>
<dbReference type="Proteomes" id="UP000032287">
    <property type="component" value="Unassembled WGS sequence"/>
</dbReference>
<dbReference type="OrthoDB" id="9801156at2"/>
<dbReference type="EMBL" id="JWHT01000012">
    <property type="protein sequence ID" value="KIU25392.1"/>
    <property type="molecule type" value="Genomic_DNA"/>
</dbReference>
<keyword evidence="7" id="KW-1185">Reference proteome</keyword>
<feature type="domain" description="Fe-containing alcohol dehydrogenase-like C-terminal" evidence="3">
    <location>
        <begin position="190"/>
        <end position="392"/>
    </location>
</feature>
<dbReference type="PROSITE" id="PS00060">
    <property type="entry name" value="ADH_IRON_2"/>
    <property type="match status" value="1"/>
</dbReference>
<dbReference type="AlphaFoldDB" id="A0A0D1LVK4"/>
<reference evidence="7 8" key="1">
    <citation type="journal article" date="2015" name="Microbiology (Mosc.)">
        <title>Genomics of the Weissella cibaria species with an examination of its metabolic traits.</title>
        <authorList>
            <person name="Lynch K.M."/>
            <person name="Lucid A."/>
            <person name="Arendt E.K."/>
            <person name="Sleator R.D."/>
            <person name="Lucey B."/>
            <person name="Coffey A."/>
        </authorList>
    </citation>
    <scope>NUCLEOTIDE SEQUENCE [LARGE SCALE GENOMIC DNA]</scope>
    <source>
        <strain evidence="6 8">AB3b</strain>
        <strain evidence="5 7">MG1</strain>
    </source>
</reference>
<sequence length="399" mass="43783">MEDFRFVNKTDIRFGKNHIDEELHDAVAQYGQNVLLAYGGGSIKRSGLYERVMKALEGLNVVELTGIAPNPKIDSVREGQRLAKEHDIDVILAVGGGSVIDASKVIASAKFYDGDAWDLVADRGAKSRQNIDQLPVVDILTLAATGTEMNPGSVISNPELKVKVGTYGPNTPAVSFLDPQLTYSVSKWQTAAGSFDIFSHLTEQYFDRANDTDISDGMIEGMMRAVIKWAPVALATPDHYEARANLMWASTMALNGLVRSGNVNGWTVHPIEHELSAYYDITHGVGLGILTPRWMKRALSAETVAKFARFGRNVWSIQEDDDQVVAEKAIQATYDWIKSLDIPMTLQGVEITDDTNFRAMAESAVKIGRLDQEGGYVNLTVDDVVALYQASMTTDGFED</sequence>
<dbReference type="KEGG" id="wcb:AO080_03515"/>
<dbReference type="GO" id="GO:0005829">
    <property type="term" value="C:cytosol"/>
    <property type="evidence" value="ECO:0007669"/>
    <property type="project" value="TreeGrafter"/>
</dbReference>
<dbReference type="eggNOG" id="COG1979">
    <property type="taxonomic scope" value="Bacteria"/>
</dbReference>
<evidence type="ECO:0000313" key="8">
    <source>
        <dbReference type="Proteomes" id="UP000032289"/>
    </source>
</evidence>
<dbReference type="SUPFAM" id="SSF56796">
    <property type="entry name" value="Dehydroquinate synthase-like"/>
    <property type="match status" value="1"/>
</dbReference>
<dbReference type="Pfam" id="PF00465">
    <property type="entry name" value="Fe-ADH"/>
    <property type="match status" value="1"/>
</dbReference>
<evidence type="ECO:0000313" key="5">
    <source>
        <dbReference type="EMBL" id="KIU19119.1"/>
    </source>
</evidence>
<dbReference type="InterPro" id="IPR001670">
    <property type="entry name" value="ADH_Fe/GldA"/>
</dbReference>
<dbReference type="Proteomes" id="UP000032289">
    <property type="component" value="Unassembled WGS sequence"/>
</dbReference>
<proteinExistence type="predicted"/>
<dbReference type="InterPro" id="IPR056798">
    <property type="entry name" value="ADH_Fe_C"/>
</dbReference>
<dbReference type="CDD" id="cd08187">
    <property type="entry name" value="BDH"/>
    <property type="match status" value="1"/>
</dbReference>
<dbReference type="InterPro" id="IPR018211">
    <property type="entry name" value="ADH_Fe_CS"/>
</dbReference>
<dbReference type="RefSeq" id="WP_043708008.1">
    <property type="nucleotide sequence ID" value="NZ_CBCSCI010000005.1"/>
</dbReference>
<feature type="domain" description="Alcohol dehydrogenase iron-type/glycerol dehydrogenase GldA" evidence="2">
    <location>
        <begin position="10"/>
        <end position="179"/>
    </location>
</feature>
<keyword evidence="1 6" id="KW-0560">Oxidoreductase</keyword>
<gene>
    <name evidence="6" type="primary">bdhA_1</name>
    <name evidence="5" type="synonym">bdhA_2</name>
    <name evidence="6" type="ORF">ab3b_00529</name>
    <name evidence="4" type="ORF">B6254_2158</name>
    <name evidence="5" type="ORF">QX99_02150</name>
</gene>
<evidence type="ECO:0000313" key="4">
    <source>
        <dbReference type="EMBL" id="AWF96518.1"/>
    </source>
</evidence>
<organism evidence="6 8">
    <name type="scientific">Weissella cibaria</name>
    <dbReference type="NCBI Taxonomy" id="137591"/>
    <lineage>
        <taxon>Bacteria</taxon>
        <taxon>Bacillati</taxon>
        <taxon>Bacillota</taxon>
        <taxon>Bacilli</taxon>
        <taxon>Lactobacillales</taxon>
        <taxon>Lactobacillaceae</taxon>
        <taxon>Weissella</taxon>
    </lineage>
</organism>
<evidence type="ECO:0000313" key="7">
    <source>
        <dbReference type="Proteomes" id="UP000032287"/>
    </source>
</evidence>
<dbReference type="GO" id="GO:1990002">
    <property type="term" value="F:methylglyoxal reductase (NADPH) (acetol producing) activity"/>
    <property type="evidence" value="ECO:0007669"/>
    <property type="project" value="TreeGrafter"/>
</dbReference>
<dbReference type="InterPro" id="IPR044731">
    <property type="entry name" value="BDH-like"/>
</dbReference>
<dbReference type="Proteomes" id="UP000244870">
    <property type="component" value="Chromosome"/>
</dbReference>
<evidence type="ECO:0000259" key="2">
    <source>
        <dbReference type="Pfam" id="PF00465"/>
    </source>
</evidence>
<dbReference type="EMBL" id="JWHU01000042">
    <property type="protein sequence ID" value="KIU19119.1"/>
    <property type="molecule type" value="Genomic_DNA"/>
</dbReference>
<dbReference type="Gene3D" id="1.20.1090.10">
    <property type="entry name" value="Dehydroquinate synthase-like - alpha domain"/>
    <property type="match status" value="1"/>
</dbReference>
<dbReference type="EC" id="1.1.1.-" evidence="5 6"/>
<dbReference type="EMBL" id="CP020928">
    <property type="protein sequence ID" value="AWF96518.1"/>
    <property type="molecule type" value="Genomic_DNA"/>
</dbReference>
<dbReference type="Gene3D" id="3.40.50.1970">
    <property type="match status" value="1"/>
</dbReference>
<dbReference type="GO" id="GO:1990362">
    <property type="term" value="F:butanol dehydrogenase (NAD+) activity"/>
    <property type="evidence" value="ECO:0007669"/>
    <property type="project" value="InterPro"/>
</dbReference>
<evidence type="ECO:0000313" key="9">
    <source>
        <dbReference type="Proteomes" id="UP000244870"/>
    </source>
</evidence>
<dbReference type="GO" id="GO:0008106">
    <property type="term" value="F:alcohol dehydrogenase (NADP+) activity"/>
    <property type="evidence" value="ECO:0007669"/>
    <property type="project" value="TreeGrafter"/>
</dbReference>